<sequence>MLCYDGHHDSTFLKVASVVCKELGYGPPGIAQIDSYGFLYGENFLGFNSAWCRVDVAEVLDCSLEGSYYPRFDRCLFSKVLEVGCLPAEAEEYDVALLANFQYTEGVVLIHINGQWGPICRGRAGDAVCRELGLGPEHGSFHGGIISYAPPVLGSLYCDNHNGTVEECSMTSVIDSPCDADTYLTVSCNKTDNSHEDDYDDLFPSAGLFTPYLSFIVVIILGIGLSLLVCHVKRTKAQQRHHNPVGATAIPSLSSTVNQQHRPSPHHFAFNHCRSRQRERSSVFQAFPPSETQEADPAPPYPSTEYQSPDIPPYPPPLYDDSDDLPRYEEVVRNQIPYSSGRVREVFSERGL</sequence>
<feature type="transmembrane region" description="Helical" evidence="7">
    <location>
        <begin position="212"/>
        <end position="232"/>
    </location>
</feature>
<evidence type="ECO:0000256" key="7">
    <source>
        <dbReference type="SAM" id="Phobius"/>
    </source>
</evidence>
<dbReference type="InterPro" id="IPR001190">
    <property type="entry name" value="SRCR"/>
</dbReference>
<keyword evidence="7" id="KW-0812">Transmembrane</keyword>
<keyword evidence="4" id="KW-0325">Glycoprotein</keyword>
<name>A0A9Q1BKM4_HOLLE</name>
<feature type="domain" description="SRCR" evidence="8">
    <location>
        <begin position="95"/>
        <end position="189"/>
    </location>
</feature>
<reference evidence="9" key="1">
    <citation type="submission" date="2021-10" db="EMBL/GenBank/DDBJ databases">
        <title>Tropical sea cucumber genome reveals ecological adaptation and Cuvierian tubules defense mechanism.</title>
        <authorList>
            <person name="Chen T."/>
        </authorList>
    </citation>
    <scope>NUCLEOTIDE SEQUENCE</scope>
    <source>
        <strain evidence="9">Nanhai2018</strain>
        <tissue evidence="9">Muscle</tissue>
    </source>
</reference>
<gene>
    <name evidence="9" type="ORF">HOLleu_30609</name>
</gene>
<accession>A0A9Q1BKM4</accession>
<dbReference type="OrthoDB" id="10641449at2759"/>
<organism evidence="9 10">
    <name type="scientific">Holothuria leucospilota</name>
    <name type="common">Black long sea cucumber</name>
    <name type="synonym">Mertensiothuria leucospilota</name>
    <dbReference type="NCBI Taxonomy" id="206669"/>
    <lineage>
        <taxon>Eukaryota</taxon>
        <taxon>Metazoa</taxon>
        <taxon>Echinodermata</taxon>
        <taxon>Eleutherozoa</taxon>
        <taxon>Echinozoa</taxon>
        <taxon>Holothuroidea</taxon>
        <taxon>Aspidochirotacea</taxon>
        <taxon>Aspidochirotida</taxon>
        <taxon>Holothuriidae</taxon>
        <taxon>Holothuria</taxon>
    </lineage>
</organism>
<keyword evidence="3 5" id="KW-1015">Disulfide bond</keyword>
<evidence type="ECO:0000256" key="6">
    <source>
        <dbReference type="SAM" id="MobiDB-lite"/>
    </source>
</evidence>
<evidence type="ECO:0000256" key="1">
    <source>
        <dbReference type="ARBA" id="ARBA00022729"/>
    </source>
</evidence>
<evidence type="ECO:0000256" key="3">
    <source>
        <dbReference type="ARBA" id="ARBA00023157"/>
    </source>
</evidence>
<feature type="disulfide bond" evidence="5">
    <location>
        <begin position="158"/>
        <end position="168"/>
    </location>
</feature>
<dbReference type="Proteomes" id="UP001152320">
    <property type="component" value="Chromosome 15"/>
</dbReference>
<dbReference type="SMART" id="SM00202">
    <property type="entry name" value="SR"/>
    <property type="match status" value="1"/>
</dbReference>
<dbReference type="PROSITE" id="PS50287">
    <property type="entry name" value="SRCR_2"/>
    <property type="match status" value="2"/>
</dbReference>
<feature type="domain" description="SRCR" evidence="8">
    <location>
        <begin position="1"/>
        <end position="86"/>
    </location>
</feature>
<dbReference type="GO" id="GO:0016020">
    <property type="term" value="C:membrane"/>
    <property type="evidence" value="ECO:0007669"/>
    <property type="project" value="InterPro"/>
</dbReference>
<dbReference type="PANTHER" id="PTHR19331:SF465">
    <property type="entry name" value="EGG PEPTIDE SPERACT RECEPTOR"/>
    <property type="match status" value="1"/>
</dbReference>
<protein>
    <submittedName>
        <fullName evidence="9">Lysyl oxidase-like 4</fullName>
    </submittedName>
</protein>
<feature type="region of interest" description="Disordered" evidence="6">
    <location>
        <begin position="289"/>
        <end position="327"/>
    </location>
</feature>
<evidence type="ECO:0000256" key="4">
    <source>
        <dbReference type="ARBA" id="ARBA00023180"/>
    </source>
</evidence>
<dbReference type="AlphaFoldDB" id="A0A9Q1BKM4"/>
<dbReference type="SUPFAM" id="SSF56487">
    <property type="entry name" value="SRCR-like"/>
    <property type="match status" value="1"/>
</dbReference>
<dbReference type="PANTHER" id="PTHR19331">
    <property type="entry name" value="SCAVENGER RECEPTOR DOMAIN-CONTAINING"/>
    <property type="match status" value="1"/>
</dbReference>
<dbReference type="Gene3D" id="3.10.250.10">
    <property type="entry name" value="SRCR-like domain"/>
    <property type="match status" value="1"/>
</dbReference>
<keyword evidence="2" id="KW-0677">Repeat</keyword>
<keyword evidence="1" id="KW-0732">Signal</keyword>
<dbReference type="Pfam" id="PF00530">
    <property type="entry name" value="SRCR"/>
    <property type="match status" value="1"/>
</dbReference>
<evidence type="ECO:0000313" key="9">
    <source>
        <dbReference type="EMBL" id="KAJ8028390.1"/>
    </source>
</evidence>
<evidence type="ECO:0000313" key="10">
    <source>
        <dbReference type="Proteomes" id="UP001152320"/>
    </source>
</evidence>
<proteinExistence type="predicted"/>
<evidence type="ECO:0000256" key="5">
    <source>
        <dbReference type="PROSITE-ProRule" id="PRU00196"/>
    </source>
</evidence>
<evidence type="ECO:0000256" key="2">
    <source>
        <dbReference type="ARBA" id="ARBA00022737"/>
    </source>
</evidence>
<dbReference type="InterPro" id="IPR036772">
    <property type="entry name" value="SRCR-like_dom_sf"/>
</dbReference>
<feature type="disulfide bond" evidence="5">
    <location>
        <begin position="52"/>
        <end position="62"/>
    </location>
</feature>
<comment type="caution">
    <text evidence="5">Lacks conserved residue(s) required for the propagation of feature annotation.</text>
</comment>
<keyword evidence="7" id="KW-0472">Membrane</keyword>
<dbReference type="EMBL" id="JAIZAY010000015">
    <property type="protein sequence ID" value="KAJ8028390.1"/>
    <property type="molecule type" value="Genomic_DNA"/>
</dbReference>
<keyword evidence="7" id="KW-1133">Transmembrane helix</keyword>
<keyword evidence="10" id="KW-1185">Reference proteome</keyword>
<comment type="caution">
    <text evidence="9">The sequence shown here is derived from an EMBL/GenBank/DDBJ whole genome shotgun (WGS) entry which is preliminary data.</text>
</comment>
<evidence type="ECO:0000259" key="8">
    <source>
        <dbReference type="PROSITE" id="PS50287"/>
    </source>
</evidence>